<dbReference type="GO" id="GO:0000271">
    <property type="term" value="P:polysaccharide biosynthetic process"/>
    <property type="evidence" value="ECO:0007669"/>
    <property type="project" value="InterPro"/>
</dbReference>
<dbReference type="PIRSF" id="PIRSF500136">
    <property type="entry name" value="UDP_ManNAc_DH"/>
    <property type="match status" value="1"/>
</dbReference>
<dbReference type="PANTHER" id="PTHR43750">
    <property type="entry name" value="UDP-GLUCOSE 6-DEHYDROGENASE TUAD"/>
    <property type="match status" value="1"/>
</dbReference>
<feature type="non-terminal residue" evidence="2">
    <location>
        <position position="142"/>
    </location>
</feature>
<dbReference type="GO" id="GO:0016628">
    <property type="term" value="F:oxidoreductase activity, acting on the CH-CH group of donors, NAD or NADP as acceptor"/>
    <property type="evidence" value="ECO:0007669"/>
    <property type="project" value="InterPro"/>
</dbReference>
<accession>A0A382DBS5</accession>
<proteinExistence type="predicted"/>
<dbReference type="InterPro" id="IPR017476">
    <property type="entry name" value="UDP-Glc/GDP-Man"/>
</dbReference>
<dbReference type="EMBL" id="UINC01038442">
    <property type="protein sequence ID" value="SVB35472.1"/>
    <property type="molecule type" value="Genomic_DNA"/>
</dbReference>
<dbReference type="InterPro" id="IPR036291">
    <property type="entry name" value="NAD(P)-bd_dom_sf"/>
</dbReference>
<organism evidence="2">
    <name type="scientific">marine metagenome</name>
    <dbReference type="NCBI Taxonomy" id="408172"/>
    <lineage>
        <taxon>unclassified sequences</taxon>
        <taxon>metagenomes</taxon>
        <taxon>ecological metagenomes</taxon>
    </lineage>
</organism>
<dbReference type="InterPro" id="IPR001732">
    <property type="entry name" value="UDP-Glc/GDP-Man_DH_N"/>
</dbReference>
<feature type="non-terminal residue" evidence="2">
    <location>
        <position position="1"/>
    </location>
</feature>
<dbReference type="Gene3D" id="3.40.50.720">
    <property type="entry name" value="NAD(P)-binding Rossmann-like Domain"/>
    <property type="match status" value="1"/>
</dbReference>
<sequence length="142" mass="15164">VKVTVIGTGYVGLVTGATLADLGNTVVCLDILEEKIQMLNNGKSPIFEPGLEPLLQKGIKNKKLIGSTEIEQNIVKSDITFICVGTPSKKDGNIDLSYIKSASSSIGRALRDKDGKHTVVVKSTVVPLTTEEVVMPNILKKS</sequence>
<reference evidence="2" key="1">
    <citation type="submission" date="2018-05" db="EMBL/GenBank/DDBJ databases">
        <authorList>
            <person name="Lanie J.A."/>
            <person name="Ng W.-L."/>
            <person name="Kazmierczak K.M."/>
            <person name="Andrzejewski T.M."/>
            <person name="Davidsen T.M."/>
            <person name="Wayne K.J."/>
            <person name="Tettelin H."/>
            <person name="Glass J.I."/>
            <person name="Rusch D."/>
            <person name="Podicherti R."/>
            <person name="Tsui H.-C.T."/>
            <person name="Winkler M.E."/>
        </authorList>
    </citation>
    <scope>NUCLEOTIDE SEQUENCE</scope>
</reference>
<dbReference type="SUPFAM" id="SSF51735">
    <property type="entry name" value="NAD(P)-binding Rossmann-fold domains"/>
    <property type="match status" value="1"/>
</dbReference>
<dbReference type="GO" id="GO:0051287">
    <property type="term" value="F:NAD binding"/>
    <property type="evidence" value="ECO:0007669"/>
    <property type="project" value="InterPro"/>
</dbReference>
<gene>
    <name evidence="2" type="ORF">METZ01_LOCUS188326</name>
</gene>
<evidence type="ECO:0000313" key="2">
    <source>
        <dbReference type="EMBL" id="SVB35472.1"/>
    </source>
</evidence>
<name>A0A382DBS5_9ZZZZ</name>
<dbReference type="PANTHER" id="PTHR43750:SF3">
    <property type="entry name" value="UDP-GLUCOSE 6-DEHYDROGENASE TUAD"/>
    <property type="match status" value="1"/>
</dbReference>
<dbReference type="Pfam" id="PF03721">
    <property type="entry name" value="UDPG_MGDP_dh_N"/>
    <property type="match status" value="1"/>
</dbReference>
<feature type="domain" description="UDP-glucose/GDP-mannose dehydrogenase N-terminal" evidence="1">
    <location>
        <begin position="2"/>
        <end position="138"/>
    </location>
</feature>
<dbReference type="GO" id="GO:0016616">
    <property type="term" value="F:oxidoreductase activity, acting on the CH-OH group of donors, NAD or NADP as acceptor"/>
    <property type="evidence" value="ECO:0007669"/>
    <property type="project" value="InterPro"/>
</dbReference>
<protein>
    <recommendedName>
        <fullName evidence="1">UDP-glucose/GDP-mannose dehydrogenase N-terminal domain-containing protein</fullName>
    </recommendedName>
</protein>
<dbReference type="PIRSF" id="PIRSF000124">
    <property type="entry name" value="UDPglc_GDPman_dh"/>
    <property type="match status" value="1"/>
</dbReference>
<evidence type="ECO:0000259" key="1">
    <source>
        <dbReference type="Pfam" id="PF03721"/>
    </source>
</evidence>
<dbReference type="AlphaFoldDB" id="A0A382DBS5"/>
<dbReference type="InterPro" id="IPR028359">
    <property type="entry name" value="UDP_ManNAc/GlcNAc_DH"/>
</dbReference>